<dbReference type="Pfam" id="PF00355">
    <property type="entry name" value="Rieske"/>
    <property type="match status" value="1"/>
</dbReference>
<evidence type="ECO:0000256" key="1">
    <source>
        <dbReference type="ARBA" id="ARBA00022714"/>
    </source>
</evidence>
<evidence type="ECO:0000256" key="4">
    <source>
        <dbReference type="ARBA" id="ARBA00023014"/>
    </source>
</evidence>
<evidence type="ECO:0000256" key="3">
    <source>
        <dbReference type="ARBA" id="ARBA00023004"/>
    </source>
</evidence>
<keyword evidence="4" id="KW-0411">Iron-sulfur</keyword>
<comment type="caution">
    <text evidence="7">The sequence shown here is derived from an EMBL/GenBank/DDBJ whole genome shotgun (WGS) entry which is preliminary data.</text>
</comment>
<dbReference type="GO" id="GO:0004497">
    <property type="term" value="F:monooxygenase activity"/>
    <property type="evidence" value="ECO:0007669"/>
    <property type="project" value="UniProtKB-ARBA"/>
</dbReference>
<dbReference type="GO" id="GO:0016705">
    <property type="term" value="F:oxidoreductase activity, acting on paired donors, with incorporation or reduction of molecular oxygen"/>
    <property type="evidence" value="ECO:0007669"/>
    <property type="project" value="UniProtKB-ARBA"/>
</dbReference>
<protein>
    <submittedName>
        <fullName evidence="7">Rieske (2Fe-2S) protein</fullName>
    </submittedName>
</protein>
<feature type="region of interest" description="Disordered" evidence="5">
    <location>
        <begin position="1"/>
        <end position="29"/>
    </location>
</feature>
<dbReference type="EMBL" id="JAEACQ010000194">
    <property type="protein sequence ID" value="MBL7628679.1"/>
    <property type="molecule type" value="Genomic_DNA"/>
</dbReference>
<dbReference type="InterPro" id="IPR036922">
    <property type="entry name" value="Rieske_2Fe-2S_sf"/>
</dbReference>
<evidence type="ECO:0000313" key="8">
    <source>
        <dbReference type="Proteomes" id="UP000604475"/>
    </source>
</evidence>
<dbReference type="CDD" id="cd03467">
    <property type="entry name" value="Rieske"/>
    <property type="match status" value="1"/>
</dbReference>
<dbReference type="Proteomes" id="UP000604475">
    <property type="component" value="Unassembled WGS sequence"/>
</dbReference>
<reference evidence="7" key="1">
    <citation type="submission" date="2020-12" db="EMBL/GenBank/DDBJ databases">
        <title>Genomic characterization of non-nitrogen-fixing Frankia strains.</title>
        <authorList>
            <person name="Carlos-Shanley C."/>
            <person name="Guerra T."/>
            <person name="Hahn D."/>
        </authorList>
    </citation>
    <scope>NUCLEOTIDE SEQUENCE</scope>
    <source>
        <strain evidence="7">CN6</strain>
    </source>
</reference>
<keyword evidence="3" id="KW-0408">Iron</keyword>
<keyword evidence="2" id="KW-0479">Metal-binding</keyword>
<evidence type="ECO:0000313" key="7">
    <source>
        <dbReference type="EMBL" id="MBL7628679.1"/>
    </source>
</evidence>
<sequence length="128" mass="12542">MRAETTGAGPGSGARAGAGTASGARRTGAVHRLGPVAEIPVGEARAYAVDGQQIAVFRLRGGGLRAVDAVCPHAGGPLADGQSDDAVVICPLHAHVFDLSTGESASGAEPLGCYPVGLAADGTLEVTV</sequence>
<proteinExistence type="predicted"/>
<dbReference type="AlphaFoldDB" id="A0A937UMA5"/>
<feature type="compositionally biased region" description="Low complexity" evidence="5">
    <location>
        <begin position="17"/>
        <end position="27"/>
    </location>
</feature>
<evidence type="ECO:0000256" key="2">
    <source>
        <dbReference type="ARBA" id="ARBA00022723"/>
    </source>
</evidence>
<feature type="domain" description="Rieske" evidence="6">
    <location>
        <begin position="31"/>
        <end position="125"/>
    </location>
</feature>
<dbReference type="GO" id="GO:0051537">
    <property type="term" value="F:2 iron, 2 sulfur cluster binding"/>
    <property type="evidence" value="ECO:0007669"/>
    <property type="project" value="UniProtKB-KW"/>
</dbReference>
<evidence type="ECO:0000259" key="6">
    <source>
        <dbReference type="PROSITE" id="PS51296"/>
    </source>
</evidence>
<accession>A0A937UMA5</accession>
<dbReference type="Gene3D" id="2.102.10.10">
    <property type="entry name" value="Rieske [2Fe-2S] iron-sulphur domain"/>
    <property type="match status" value="1"/>
</dbReference>
<dbReference type="PANTHER" id="PTHR21496:SF23">
    <property type="entry name" value="3-PHENYLPROPIONATE_CINNAMIC ACID DIOXYGENASE FERREDOXIN SUBUNIT"/>
    <property type="match status" value="1"/>
</dbReference>
<dbReference type="PROSITE" id="PS51296">
    <property type="entry name" value="RIESKE"/>
    <property type="match status" value="1"/>
</dbReference>
<organism evidence="7 8">
    <name type="scientific">Frankia nepalensis</name>
    <dbReference type="NCBI Taxonomy" id="1836974"/>
    <lineage>
        <taxon>Bacteria</taxon>
        <taxon>Bacillati</taxon>
        <taxon>Actinomycetota</taxon>
        <taxon>Actinomycetes</taxon>
        <taxon>Frankiales</taxon>
        <taxon>Frankiaceae</taxon>
        <taxon>Frankia</taxon>
    </lineage>
</organism>
<dbReference type="InterPro" id="IPR017941">
    <property type="entry name" value="Rieske_2Fe-2S"/>
</dbReference>
<dbReference type="SUPFAM" id="SSF50022">
    <property type="entry name" value="ISP domain"/>
    <property type="match status" value="1"/>
</dbReference>
<keyword evidence="1" id="KW-0001">2Fe-2S</keyword>
<dbReference type="RefSeq" id="WP_202999631.1">
    <property type="nucleotide sequence ID" value="NZ_JADWYU010000094.1"/>
</dbReference>
<keyword evidence="8" id="KW-1185">Reference proteome</keyword>
<evidence type="ECO:0000256" key="5">
    <source>
        <dbReference type="SAM" id="MobiDB-lite"/>
    </source>
</evidence>
<dbReference type="GO" id="GO:0046872">
    <property type="term" value="F:metal ion binding"/>
    <property type="evidence" value="ECO:0007669"/>
    <property type="project" value="UniProtKB-KW"/>
</dbReference>
<name>A0A937UMA5_9ACTN</name>
<dbReference type="PANTHER" id="PTHR21496">
    <property type="entry name" value="FERREDOXIN-RELATED"/>
    <property type="match status" value="1"/>
</dbReference>
<gene>
    <name evidence="7" type="ORF">I7412_16270</name>
</gene>